<dbReference type="KEGG" id="salh:HMF8227_01695"/>
<dbReference type="SUPFAM" id="SSF54631">
    <property type="entry name" value="CBS-domain pair"/>
    <property type="match status" value="1"/>
</dbReference>
<dbReference type="CDD" id="cd00038">
    <property type="entry name" value="CAP_ED"/>
    <property type="match status" value="1"/>
</dbReference>
<dbReference type="Gene3D" id="2.60.120.10">
    <property type="entry name" value="Jelly Rolls"/>
    <property type="match status" value="1"/>
</dbReference>
<dbReference type="Proteomes" id="UP000245728">
    <property type="component" value="Chromosome"/>
</dbReference>
<dbReference type="PROSITE" id="PS51371">
    <property type="entry name" value="CBS"/>
    <property type="match status" value="2"/>
</dbReference>
<organism evidence="5 6">
    <name type="scientific">Saliniradius amylolyticus</name>
    <dbReference type="NCBI Taxonomy" id="2183582"/>
    <lineage>
        <taxon>Bacteria</taxon>
        <taxon>Pseudomonadati</taxon>
        <taxon>Pseudomonadota</taxon>
        <taxon>Gammaproteobacteria</taxon>
        <taxon>Alteromonadales</taxon>
        <taxon>Alteromonadaceae</taxon>
        <taxon>Saliniradius</taxon>
    </lineage>
</organism>
<evidence type="ECO:0000259" key="4">
    <source>
        <dbReference type="PROSITE" id="PS51371"/>
    </source>
</evidence>
<dbReference type="InterPro" id="IPR000595">
    <property type="entry name" value="cNMP-bd_dom"/>
</dbReference>
<feature type="domain" description="CBS" evidence="4">
    <location>
        <begin position="216"/>
        <end position="272"/>
    </location>
</feature>
<dbReference type="InterPro" id="IPR046342">
    <property type="entry name" value="CBS_dom_sf"/>
</dbReference>
<dbReference type="PROSITE" id="PS50042">
    <property type="entry name" value="CNMP_BINDING_3"/>
    <property type="match status" value="1"/>
</dbReference>
<dbReference type="Pfam" id="PF03445">
    <property type="entry name" value="DUF294"/>
    <property type="match status" value="1"/>
</dbReference>
<dbReference type="RefSeq" id="WP_109339767.1">
    <property type="nucleotide sequence ID" value="NZ_CP029347.1"/>
</dbReference>
<dbReference type="Pfam" id="PF10335">
    <property type="entry name" value="DUF294_C"/>
    <property type="match status" value="1"/>
</dbReference>
<dbReference type="InterPro" id="IPR051257">
    <property type="entry name" value="Diverse_CBS-Domain"/>
</dbReference>
<proteinExistence type="predicted"/>
<reference evidence="5 6" key="1">
    <citation type="submission" date="2018-05" db="EMBL/GenBank/DDBJ databases">
        <title>Salinimonas sp. HMF8227 Genome sequencing and assembly.</title>
        <authorList>
            <person name="Kang H."/>
            <person name="Kang J."/>
            <person name="Cha I."/>
            <person name="Kim H."/>
            <person name="Joh K."/>
        </authorList>
    </citation>
    <scope>NUCLEOTIDE SEQUENCE [LARGE SCALE GENOMIC DNA]</scope>
    <source>
        <strain evidence="5 6">HMF8227</strain>
    </source>
</reference>
<dbReference type="SUPFAM" id="SSF51206">
    <property type="entry name" value="cAMP-binding domain-like"/>
    <property type="match status" value="1"/>
</dbReference>
<keyword evidence="6" id="KW-1185">Reference proteome</keyword>
<dbReference type="Pfam" id="PF00571">
    <property type="entry name" value="CBS"/>
    <property type="match status" value="2"/>
</dbReference>
<dbReference type="OrthoDB" id="9808528at2"/>
<dbReference type="SMART" id="SM00116">
    <property type="entry name" value="CBS"/>
    <property type="match status" value="2"/>
</dbReference>
<dbReference type="CDD" id="cd05401">
    <property type="entry name" value="NT_GlnE_GlnD_like"/>
    <property type="match status" value="1"/>
</dbReference>
<dbReference type="GO" id="GO:0008773">
    <property type="term" value="F:[protein-PII] uridylyltransferase activity"/>
    <property type="evidence" value="ECO:0007669"/>
    <property type="project" value="InterPro"/>
</dbReference>
<dbReference type="InterPro" id="IPR018821">
    <property type="entry name" value="DUF294_put_nucleoTrafse_sb-bd"/>
</dbReference>
<evidence type="ECO:0000259" key="3">
    <source>
        <dbReference type="PROSITE" id="PS50042"/>
    </source>
</evidence>
<feature type="domain" description="Cyclic nucleotide-binding" evidence="3">
    <location>
        <begin position="14"/>
        <end position="112"/>
    </location>
</feature>
<protein>
    <submittedName>
        <fullName evidence="5">CBS domain-containing protein YhcV</fullName>
    </submittedName>
</protein>
<dbReference type="Pfam" id="PF00027">
    <property type="entry name" value="cNMP_binding"/>
    <property type="match status" value="1"/>
</dbReference>
<keyword evidence="1 2" id="KW-0129">CBS domain</keyword>
<dbReference type="EMBL" id="CP029347">
    <property type="protein sequence ID" value="AWL12168.1"/>
    <property type="molecule type" value="Genomic_DNA"/>
</dbReference>
<feature type="domain" description="CBS" evidence="4">
    <location>
        <begin position="152"/>
        <end position="208"/>
    </location>
</feature>
<dbReference type="CDD" id="cd04587">
    <property type="entry name" value="CBS_pair_CAP-ED_NT_Pol-beta-like_DUF294_assoc"/>
    <property type="match status" value="1"/>
</dbReference>
<dbReference type="InterPro" id="IPR018490">
    <property type="entry name" value="cNMP-bd_dom_sf"/>
</dbReference>
<name>A0A2S2E3E6_9ALTE</name>
<dbReference type="Gene3D" id="3.10.580.10">
    <property type="entry name" value="CBS-domain"/>
    <property type="match status" value="1"/>
</dbReference>
<evidence type="ECO:0000313" key="5">
    <source>
        <dbReference type="EMBL" id="AWL12168.1"/>
    </source>
</evidence>
<evidence type="ECO:0000313" key="6">
    <source>
        <dbReference type="Proteomes" id="UP000245728"/>
    </source>
</evidence>
<dbReference type="InterPro" id="IPR000644">
    <property type="entry name" value="CBS_dom"/>
</dbReference>
<evidence type="ECO:0000256" key="2">
    <source>
        <dbReference type="PROSITE-ProRule" id="PRU00703"/>
    </source>
</evidence>
<evidence type="ECO:0000256" key="1">
    <source>
        <dbReference type="ARBA" id="ARBA00023122"/>
    </source>
</evidence>
<dbReference type="AlphaFoldDB" id="A0A2S2E3E6"/>
<sequence>MTESIQRFLAQCTPFDRLDEAQRHLAERAMTLSYVSEANVTEIMPADTPQLYVVKKGLFDLVDAEQRLLERLEPGDLFGFPALLTHRPITNRLRVLQDGLLLVMRQSDFDSLCAKNKAFADYFRQALNQRLLLESRQDLVADWSQKRVSDLLDRDLVKVEPGLPVAEAAALMREHKVSSLLVVEQQQLIGMLTDRDLRNRVVAERVELDRPVSDFMSSPVVSVGSHQLLFDAMQTMTAHNVHHLAVTKGVKPVGVITVTDLIRQQSSEPLYLVSQIRKADSVSSLRAIAQQVPDHLLQFASRIVDVHRVGDMLASFTDAFNKRLIELYMEQHGQPPCAYVWLCFGSQARQDQSLSSDQDNALLLDNSANEVDKAWFTGMAEFVCQGLAECGLKLCNGNIMASNPELRLTLDQWLARFKRWINEPDKDALMRTNIFFDRRALCGEGRLFEQLNRQVATMASDNAIFLANLAANTASEAVPIGLFNRFRTHELADHRDVIDIKKQGVAILNNIVRLYSLAHEISDCATPERIQRLIEQGHVNPGDGKNWLACWRFLVQLRLEHQLTYGRKDNLIEPSQLDSLQRRQLKTAFKLVKEAQEGVALHFSRGAF</sequence>
<accession>A0A2S2E3E6</accession>
<dbReference type="PANTHER" id="PTHR43080">
    <property type="entry name" value="CBS DOMAIN-CONTAINING PROTEIN CBSX3, MITOCHONDRIAL"/>
    <property type="match status" value="1"/>
</dbReference>
<dbReference type="InterPro" id="IPR014710">
    <property type="entry name" value="RmlC-like_jellyroll"/>
</dbReference>
<dbReference type="InterPro" id="IPR005105">
    <property type="entry name" value="GlnD_Uridyltrans_N"/>
</dbReference>
<gene>
    <name evidence="5" type="ORF">HMF8227_01695</name>
</gene>
<dbReference type="PANTHER" id="PTHR43080:SF2">
    <property type="entry name" value="CBS DOMAIN-CONTAINING PROTEIN"/>
    <property type="match status" value="1"/>
</dbReference>